<evidence type="ECO:0000256" key="3">
    <source>
        <dbReference type="ARBA" id="ARBA00022527"/>
    </source>
</evidence>
<dbReference type="SUPFAM" id="SSF52058">
    <property type="entry name" value="L domain-like"/>
    <property type="match status" value="1"/>
</dbReference>
<comment type="catalytic activity">
    <reaction evidence="18">
        <text>L-seryl-[protein] + ATP = O-phospho-L-seryl-[protein] + ADP + H(+)</text>
        <dbReference type="Rhea" id="RHEA:17989"/>
        <dbReference type="Rhea" id="RHEA-COMP:9863"/>
        <dbReference type="Rhea" id="RHEA-COMP:11604"/>
        <dbReference type="ChEBI" id="CHEBI:15378"/>
        <dbReference type="ChEBI" id="CHEBI:29999"/>
        <dbReference type="ChEBI" id="CHEBI:30616"/>
        <dbReference type="ChEBI" id="CHEBI:83421"/>
        <dbReference type="ChEBI" id="CHEBI:456216"/>
        <dbReference type="EC" id="2.7.11.1"/>
    </reaction>
</comment>
<evidence type="ECO:0000256" key="5">
    <source>
        <dbReference type="ARBA" id="ARBA00022614"/>
    </source>
</evidence>
<dbReference type="SUPFAM" id="SSF56112">
    <property type="entry name" value="Protein kinase-like (PK-like)"/>
    <property type="match status" value="1"/>
</dbReference>
<dbReference type="PROSITE" id="PS00108">
    <property type="entry name" value="PROTEIN_KINASE_ST"/>
    <property type="match status" value="1"/>
</dbReference>
<dbReference type="InterPro" id="IPR051824">
    <property type="entry name" value="LRR_Rcpt-Like_S/T_Kinase"/>
</dbReference>
<evidence type="ECO:0000256" key="1">
    <source>
        <dbReference type="ARBA" id="ARBA00004479"/>
    </source>
</evidence>
<proteinExistence type="predicted"/>
<comment type="caution">
    <text evidence="20">The sequence shown here is derived from an EMBL/GenBank/DDBJ whole genome shotgun (WGS) entry which is preliminary data.</text>
</comment>
<dbReference type="InterPro" id="IPR008271">
    <property type="entry name" value="Ser/Thr_kinase_AS"/>
</dbReference>
<evidence type="ECO:0000256" key="2">
    <source>
        <dbReference type="ARBA" id="ARBA00012513"/>
    </source>
</evidence>
<evidence type="ECO:0000256" key="17">
    <source>
        <dbReference type="ARBA" id="ARBA00047899"/>
    </source>
</evidence>
<dbReference type="Gene3D" id="2.60.120.430">
    <property type="entry name" value="Galactose-binding lectin"/>
    <property type="match status" value="1"/>
</dbReference>
<evidence type="ECO:0000256" key="9">
    <source>
        <dbReference type="ARBA" id="ARBA00022737"/>
    </source>
</evidence>
<keyword evidence="11" id="KW-0418">Kinase</keyword>
<evidence type="ECO:0000313" key="21">
    <source>
        <dbReference type="Proteomes" id="UP001188597"/>
    </source>
</evidence>
<keyword evidence="10" id="KW-0547">Nucleotide-binding</keyword>
<evidence type="ECO:0000256" key="10">
    <source>
        <dbReference type="ARBA" id="ARBA00022741"/>
    </source>
</evidence>
<evidence type="ECO:0000256" key="16">
    <source>
        <dbReference type="ARBA" id="ARBA00023180"/>
    </source>
</evidence>
<evidence type="ECO:0000256" key="12">
    <source>
        <dbReference type="ARBA" id="ARBA00022840"/>
    </source>
</evidence>
<dbReference type="PANTHER" id="PTHR48006">
    <property type="entry name" value="LEUCINE-RICH REPEAT-CONTAINING PROTEIN DDB_G0281931-RELATED"/>
    <property type="match status" value="1"/>
</dbReference>
<keyword evidence="21" id="KW-1185">Reference proteome</keyword>
<keyword evidence="13" id="KW-1133">Transmembrane helix</keyword>
<evidence type="ECO:0000256" key="11">
    <source>
        <dbReference type="ARBA" id="ARBA00022777"/>
    </source>
</evidence>
<dbReference type="Gene3D" id="3.80.10.10">
    <property type="entry name" value="Ribonuclease Inhibitor"/>
    <property type="match status" value="2"/>
</dbReference>
<comment type="subcellular location">
    <subcellularLocation>
        <location evidence="1">Membrane</location>
        <topology evidence="1">Single-pass type I membrane protein</topology>
    </subcellularLocation>
</comment>
<evidence type="ECO:0000313" key="20">
    <source>
        <dbReference type="EMBL" id="KAK3003671.1"/>
    </source>
</evidence>
<dbReference type="FunFam" id="1.10.510.10:FF:000044">
    <property type="entry name" value="Putative LRR receptor-like serine/threonine-protein kinase"/>
    <property type="match status" value="1"/>
</dbReference>
<protein>
    <recommendedName>
        <fullName evidence="2">non-specific serine/threonine protein kinase</fullName>
        <ecNumber evidence="2">2.7.11.1</ecNumber>
    </recommendedName>
</protein>
<dbReference type="InterPro" id="IPR021720">
    <property type="entry name" value="Malectin_dom"/>
</dbReference>
<evidence type="ECO:0000256" key="13">
    <source>
        <dbReference type="ARBA" id="ARBA00022989"/>
    </source>
</evidence>
<dbReference type="InterPro" id="IPR001611">
    <property type="entry name" value="Leu-rich_rpt"/>
</dbReference>
<keyword evidence="8" id="KW-0732">Signal</keyword>
<dbReference type="PROSITE" id="PS51450">
    <property type="entry name" value="LRR"/>
    <property type="match status" value="1"/>
</dbReference>
<sequence>MTIINLSRNYLNGTIPPEWASTKLENLYVNENRLSGPIPEYLGNITSLTSMSLGNNLFSGTVPAELGRLVNLKDLIFSTNNLTGGLPLELNKLTRLTLLRLSSNNFTGKIPSFENWKQLQLLEIQGSGFEGPIHSSISLLSNLTELRISDLNGEGSEFPVLSNMTGMNKLMLRSCNISGKIPDYIANMTALNTLDLSFNKLEGEIPNLGSLGSLKDMYLTSNNLTGPIPNWVRDTNWKVDLSYNNFLESSVPLDCPETLNLYRSFSGGNNSVLGRCLSPCSTDMYALHINCGGSTAAIGNTTYEADQYSGGSAKFVRRFTENWGTSSTGQFWDSDGTSDDYTANNVSVLRMNDSELYTTARLSPLSLTYYARCLANGDYTVTLHFAEIIFRGNQSYRSLGRRVFDVYIQAERKLKDFDIENEAQGVDKAVKKILKAVVSDTTLEIRFQYTGKGTTGVPVGGNYGPLVSAISIESDFKPLHFKPHDNRKKKIIIAVGVSASGFCLILSLIGLQHPNLVKLYGCCIEGRHLLLVYEYMENNCLAHALFDQEESPSYLDWPTRQRICIGIAKGLVYLHEESPLNIVHRDIKATNVLLDSYLNAKISDFGLAKLDEEENTHISTRVAGTIGYMAPEYALWGHLTYRADVYSFGVVALEIVAGKNNVKYHPNEDYVCLLDWAFVLHQKGSLMELMDPRLGSSFNQEEAIRIIKVALLCTNRSPVLRPTMSAVVGMLQGHISVQELNMDPSIYGDDLMLQSPSDTYNEMRPDDASETEALAHSSDAARNNSSSTYDVACDEIEALAHSSDPYKVHLHFP</sequence>
<evidence type="ECO:0000256" key="14">
    <source>
        <dbReference type="ARBA" id="ARBA00023136"/>
    </source>
</evidence>
<dbReference type="AlphaFoldDB" id="A0AA88V7U5"/>
<dbReference type="InterPro" id="IPR032675">
    <property type="entry name" value="LRR_dom_sf"/>
</dbReference>
<feature type="domain" description="Protein kinase" evidence="19">
    <location>
        <begin position="393"/>
        <end position="737"/>
    </location>
</feature>
<dbReference type="InterPro" id="IPR011009">
    <property type="entry name" value="Kinase-like_dom_sf"/>
</dbReference>
<dbReference type="InterPro" id="IPR001245">
    <property type="entry name" value="Ser-Thr/Tyr_kinase_cat_dom"/>
</dbReference>
<evidence type="ECO:0000256" key="18">
    <source>
        <dbReference type="ARBA" id="ARBA00048679"/>
    </source>
</evidence>
<keyword evidence="12" id="KW-0067">ATP-binding</keyword>
<dbReference type="FunFam" id="3.80.10.10:FF:000383">
    <property type="entry name" value="Leucine-rich repeat receptor protein kinase EMS1"/>
    <property type="match status" value="1"/>
</dbReference>
<keyword evidence="14" id="KW-0472">Membrane</keyword>
<keyword evidence="5" id="KW-0433">Leucine-rich repeat</keyword>
<keyword evidence="7" id="KW-0812">Transmembrane</keyword>
<reference evidence="20" key="1">
    <citation type="submission" date="2022-12" db="EMBL/GenBank/DDBJ databases">
        <title>Draft genome assemblies for two species of Escallonia (Escalloniales).</title>
        <authorList>
            <person name="Chanderbali A."/>
            <person name="Dervinis C."/>
            <person name="Anghel I."/>
            <person name="Soltis D."/>
            <person name="Soltis P."/>
            <person name="Zapata F."/>
        </authorList>
    </citation>
    <scope>NUCLEOTIDE SEQUENCE</scope>
    <source>
        <strain evidence="20">UCBG64.0493</strain>
        <tissue evidence="20">Leaf</tissue>
    </source>
</reference>
<comment type="catalytic activity">
    <reaction evidence="17">
        <text>L-threonyl-[protein] + ATP = O-phospho-L-threonyl-[protein] + ADP + H(+)</text>
        <dbReference type="Rhea" id="RHEA:46608"/>
        <dbReference type="Rhea" id="RHEA-COMP:11060"/>
        <dbReference type="Rhea" id="RHEA-COMP:11605"/>
        <dbReference type="ChEBI" id="CHEBI:15378"/>
        <dbReference type="ChEBI" id="CHEBI:30013"/>
        <dbReference type="ChEBI" id="CHEBI:30616"/>
        <dbReference type="ChEBI" id="CHEBI:61977"/>
        <dbReference type="ChEBI" id="CHEBI:456216"/>
        <dbReference type="EC" id="2.7.11.1"/>
    </reaction>
</comment>
<dbReference type="SMART" id="SM00220">
    <property type="entry name" value="S_TKc"/>
    <property type="match status" value="1"/>
</dbReference>
<organism evidence="20 21">
    <name type="scientific">Escallonia herrerae</name>
    <dbReference type="NCBI Taxonomy" id="1293975"/>
    <lineage>
        <taxon>Eukaryota</taxon>
        <taxon>Viridiplantae</taxon>
        <taxon>Streptophyta</taxon>
        <taxon>Embryophyta</taxon>
        <taxon>Tracheophyta</taxon>
        <taxon>Spermatophyta</taxon>
        <taxon>Magnoliopsida</taxon>
        <taxon>eudicotyledons</taxon>
        <taxon>Gunneridae</taxon>
        <taxon>Pentapetalae</taxon>
        <taxon>asterids</taxon>
        <taxon>campanulids</taxon>
        <taxon>Escalloniales</taxon>
        <taxon>Escalloniaceae</taxon>
        <taxon>Escallonia</taxon>
    </lineage>
</organism>
<gene>
    <name evidence="20" type="ORF">RJ639_018368</name>
</gene>
<dbReference type="EMBL" id="JAVXUP010002380">
    <property type="protein sequence ID" value="KAK3003671.1"/>
    <property type="molecule type" value="Genomic_DNA"/>
</dbReference>
<dbReference type="Gene3D" id="1.10.510.10">
    <property type="entry name" value="Transferase(Phosphotransferase) domain 1"/>
    <property type="match status" value="1"/>
</dbReference>
<dbReference type="InterPro" id="IPR000719">
    <property type="entry name" value="Prot_kinase_dom"/>
</dbReference>
<evidence type="ECO:0000256" key="6">
    <source>
        <dbReference type="ARBA" id="ARBA00022679"/>
    </source>
</evidence>
<dbReference type="GO" id="GO:0004674">
    <property type="term" value="F:protein serine/threonine kinase activity"/>
    <property type="evidence" value="ECO:0007669"/>
    <property type="project" value="UniProtKB-KW"/>
</dbReference>
<evidence type="ECO:0000256" key="8">
    <source>
        <dbReference type="ARBA" id="ARBA00022729"/>
    </source>
</evidence>
<evidence type="ECO:0000256" key="4">
    <source>
        <dbReference type="ARBA" id="ARBA00022553"/>
    </source>
</evidence>
<dbReference type="Pfam" id="PF11721">
    <property type="entry name" value="Malectin"/>
    <property type="match status" value="1"/>
</dbReference>
<dbReference type="Gene3D" id="3.30.200.20">
    <property type="entry name" value="Phosphorylase Kinase, domain 1"/>
    <property type="match status" value="1"/>
</dbReference>
<dbReference type="PROSITE" id="PS50011">
    <property type="entry name" value="PROTEIN_KINASE_DOM"/>
    <property type="match status" value="1"/>
</dbReference>
<evidence type="ECO:0000256" key="15">
    <source>
        <dbReference type="ARBA" id="ARBA00023170"/>
    </source>
</evidence>
<dbReference type="Proteomes" id="UP001188597">
    <property type="component" value="Unassembled WGS sequence"/>
</dbReference>
<keyword evidence="4" id="KW-0597">Phosphoprotein</keyword>
<keyword evidence="3" id="KW-0723">Serine/threonine-protein kinase</keyword>
<dbReference type="Pfam" id="PF07714">
    <property type="entry name" value="PK_Tyr_Ser-Thr"/>
    <property type="match status" value="1"/>
</dbReference>
<keyword evidence="6" id="KW-0808">Transferase</keyword>
<accession>A0AA88V7U5</accession>
<keyword evidence="16" id="KW-0325">Glycoprotein</keyword>
<dbReference type="EC" id="2.7.11.1" evidence="2"/>
<dbReference type="GO" id="GO:0005524">
    <property type="term" value="F:ATP binding"/>
    <property type="evidence" value="ECO:0007669"/>
    <property type="project" value="UniProtKB-KW"/>
</dbReference>
<evidence type="ECO:0000259" key="19">
    <source>
        <dbReference type="PROSITE" id="PS50011"/>
    </source>
</evidence>
<name>A0AA88V7U5_9ASTE</name>
<dbReference type="FunFam" id="2.60.120.430:FF:000004">
    <property type="entry name" value="Putative leucine-rich repeat receptor-like serine/threonine-protein kinase"/>
    <property type="match status" value="1"/>
</dbReference>
<keyword evidence="9" id="KW-0677">Repeat</keyword>
<dbReference type="GO" id="GO:0016020">
    <property type="term" value="C:membrane"/>
    <property type="evidence" value="ECO:0007669"/>
    <property type="project" value="UniProtKB-SubCell"/>
</dbReference>
<keyword evidence="15" id="KW-0675">Receptor</keyword>
<dbReference type="PANTHER" id="PTHR48006:SF66">
    <property type="entry name" value="PROTEIN KINASE DOMAIN-CONTAINING PROTEIN"/>
    <property type="match status" value="1"/>
</dbReference>
<dbReference type="Pfam" id="PF00560">
    <property type="entry name" value="LRR_1"/>
    <property type="match status" value="3"/>
</dbReference>
<evidence type="ECO:0000256" key="7">
    <source>
        <dbReference type="ARBA" id="ARBA00022692"/>
    </source>
</evidence>